<evidence type="ECO:0000313" key="2">
    <source>
        <dbReference type="EMBL" id="MBK1787153.1"/>
    </source>
</evidence>
<feature type="transmembrane region" description="Helical" evidence="1">
    <location>
        <begin position="295"/>
        <end position="315"/>
    </location>
</feature>
<feature type="transmembrane region" description="Helical" evidence="1">
    <location>
        <begin position="154"/>
        <end position="175"/>
    </location>
</feature>
<sequence>MNPLETALREHGFMLLVAAIGLAVSLVVAGPSVRRHRSRVRLWREGVRCRGVVIGHDTCGSNGDRLHVLGSQGPARGASGRPRSRLRLGGQDLTRYRPVVQYQTGQGDLRIGRPDLWKLHTAAFVPGRKVRIAYDSDNPSRIVIAGYPAWQPPLAGVVLAAILATASTLLLGILAPSSASSTALISVAGIFVPFALLAIAVTAAGAVGTLGALRVRLGPRYTGTVTSRYSCDSPLGSTLHHTVVRWRHPASETDLEAATTRGRLESRHDIGATIVVCSDKYAPTRILVDGDGPSPWSAVALAVGLLMLTVALTLISNSWGFVFRG</sequence>
<comment type="caution">
    <text evidence="2">The sequence shown here is derived from an EMBL/GenBank/DDBJ whole genome shotgun (WGS) entry which is preliminary data.</text>
</comment>
<protein>
    <submittedName>
        <fullName evidence="2">DUF3592 domain-containing protein</fullName>
    </submittedName>
</protein>
<accession>A0A934V7X2</accession>
<dbReference type="Proteomes" id="UP000635245">
    <property type="component" value="Unassembled WGS sequence"/>
</dbReference>
<reference evidence="2" key="1">
    <citation type="submission" date="2020-12" db="EMBL/GenBank/DDBJ databases">
        <title>Prauserella sp. ASG 168, a novel actinomycete isolated from cave rock.</title>
        <authorList>
            <person name="Suriyachadkun C."/>
        </authorList>
    </citation>
    <scope>NUCLEOTIDE SEQUENCE</scope>
    <source>
        <strain evidence="2">ASG 168</strain>
    </source>
</reference>
<feature type="transmembrane region" description="Helical" evidence="1">
    <location>
        <begin position="12"/>
        <end position="33"/>
    </location>
</feature>
<organism evidence="2 3">
    <name type="scientific">Prauserella cavernicola</name>
    <dbReference type="NCBI Taxonomy" id="2800127"/>
    <lineage>
        <taxon>Bacteria</taxon>
        <taxon>Bacillati</taxon>
        <taxon>Actinomycetota</taxon>
        <taxon>Actinomycetes</taxon>
        <taxon>Pseudonocardiales</taxon>
        <taxon>Pseudonocardiaceae</taxon>
        <taxon>Prauserella</taxon>
    </lineage>
</organism>
<gene>
    <name evidence="2" type="ORF">JHE00_22740</name>
</gene>
<keyword evidence="3" id="KW-1185">Reference proteome</keyword>
<keyword evidence="1" id="KW-0472">Membrane</keyword>
<evidence type="ECO:0000313" key="3">
    <source>
        <dbReference type="Proteomes" id="UP000635245"/>
    </source>
</evidence>
<feature type="transmembrane region" description="Helical" evidence="1">
    <location>
        <begin position="187"/>
        <end position="213"/>
    </location>
</feature>
<keyword evidence="1" id="KW-0812">Transmembrane</keyword>
<dbReference type="AlphaFoldDB" id="A0A934V7X2"/>
<evidence type="ECO:0000256" key="1">
    <source>
        <dbReference type="SAM" id="Phobius"/>
    </source>
</evidence>
<keyword evidence="1" id="KW-1133">Transmembrane helix</keyword>
<dbReference type="EMBL" id="JAENJH010000006">
    <property type="protein sequence ID" value="MBK1787153.1"/>
    <property type="molecule type" value="Genomic_DNA"/>
</dbReference>
<proteinExistence type="predicted"/>
<name>A0A934V7X2_9PSEU</name>